<feature type="domain" description="Peptidoglycan hydrolase PcsB coiled-coil" evidence="6">
    <location>
        <begin position="106"/>
        <end position="179"/>
    </location>
</feature>
<evidence type="ECO:0000256" key="4">
    <source>
        <dbReference type="SAM" id="SignalP"/>
    </source>
</evidence>
<feature type="domain" description="M23ase beta-sheet core" evidence="5">
    <location>
        <begin position="335"/>
        <end position="427"/>
    </location>
</feature>
<accession>A0A1D8JKM8</accession>
<evidence type="ECO:0000259" key="6">
    <source>
        <dbReference type="Pfam" id="PF24568"/>
    </source>
</evidence>
<evidence type="ECO:0000313" key="7">
    <source>
        <dbReference type="EMBL" id="AOV09252.1"/>
    </source>
</evidence>
<dbReference type="SUPFAM" id="SSF51261">
    <property type="entry name" value="Duplicated hybrid motif"/>
    <property type="match status" value="1"/>
</dbReference>
<keyword evidence="1 4" id="KW-0732">Signal</keyword>
<dbReference type="CDD" id="cd12797">
    <property type="entry name" value="M23_peptidase"/>
    <property type="match status" value="1"/>
</dbReference>
<feature type="signal peptide" evidence="4">
    <location>
        <begin position="1"/>
        <end position="26"/>
    </location>
</feature>
<dbReference type="GO" id="GO:0004222">
    <property type="term" value="F:metalloendopeptidase activity"/>
    <property type="evidence" value="ECO:0007669"/>
    <property type="project" value="TreeGrafter"/>
</dbReference>
<dbReference type="Pfam" id="PF01551">
    <property type="entry name" value="Peptidase_M23"/>
    <property type="match status" value="1"/>
</dbReference>
<evidence type="ECO:0000256" key="3">
    <source>
        <dbReference type="SAM" id="MobiDB-lite"/>
    </source>
</evidence>
<keyword evidence="8" id="KW-1185">Reference proteome</keyword>
<name>A0A1D8JKM8_9BACL</name>
<dbReference type="Gene3D" id="2.70.70.10">
    <property type="entry name" value="Glucose Permease (Domain IIA)"/>
    <property type="match status" value="1"/>
</dbReference>
<feature type="compositionally biased region" description="Low complexity" evidence="3">
    <location>
        <begin position="280"/>
        <end position="310"/>
    </location>
</feature>
<dbReference type="PANTHER" id="PTHR21666">
    <property type="entry name" value="PEPTIDASE-RELATED"/>
    <property type="match status" value="1"/>
</dbReference>
<dbReference type="Pfam" id="PF24568">
    <property type="entry name" value="CC_PcsB"/>
    <property type="match status" value="1"/>
</dbReference>
<reference evidence="7 8" key="1">
    <citation type="submission" date="2016-09" db="EMBL/GenBank/DDBJ databases">
        <title>Complete genome sequence of the Lysinibacillus sphaericus LMG 22257, a specie of Bacillus with ureolytic activity that can effectively biodeposit calcium carbonate.</title>
        <authorList>
            <person name="Yan W."/>
        </authorList>
    </citation>
    <scope>NUCLEOTIDE SEQUENCE [LARGE SCALE GENOMIC DNA]</scope>
    <source>
        <strain evidence="7 8">LMG 22257</strain>
    </source>
</reference>
<keyword evidence="2" id="KW-0175">Coiled coil</keyword>
<dbReference type="PANTHER" id="PTHR21666:SF290">
    <property type="entry name" value="PEPTIDASE M23 DOMAIN PROTEIN"/>
    <property type="match status" value="1"/>
</dbReference>
<dbReference type="AlphaFoldDB" id="A0A1D8JKM8"/>
<dbReference type="Gene3D" id="6.10.250.3150">
    <property type="match status" value="1"/>
</dbReference>
<dbReference type="InterPro" id="IPR050570">
    <property type="entry name" value="Cell_wall_metabolism_enzyme"/>
</dbReference>
<dbReference type="EMBL" id="CP017560">
    <property type="protein sequence ID" value="AOV09252.1"/>
    <property type="molecule type" value="Genomic_DNA"/>
</dbReference>
<feature type="chain" id="PRO_5009109118" evidence="4">
    <location>
        <begin position="27"/>
        <end position="444"/>
    </location>
</feature>
<dbReference type="InterPro" id="IPR016047">
    <property type="entry name" value="M23ase_b-sheet_dom"/>
</dbReference>
<sequence>MQKWMLSILIAILVLSSGIGNPQVLAASLKDMKDEKNAIELKKNTINQDIQSKKNEITTNQSKIESIQAQIAKLDAEVKETNAQITKLENEITQTTEEVEALRASIEDLEKKIQERDEVLRERVRAMQVNGGSVNYLDVLLGANSFTDFIDRVSTVATLMDADRTIMKEQAEDQKQLEEEKKLVEQKLEELQSNKSKLEGLKASLQSQKAEQDRLAAELKKEQEKLNSEKANLETELHEAHELSAALEREIRAEENRLAELARQAEIERKKREQAEAEARANANKGSSSNANTSNASQSSAGSAPAVSSGTWTRPAAGRISSEFGYRNISFASSNHRGIDVANSIGTPIVAAGDGVVGRTGVIGTYGNVIMITHSVNGKIYTTLYAHLSGINVSPGQVVSKGQVIGSMGNTGRSSGPHLHFEFHVGGWTGYGPSAVNPRSYVPF</sequence>
<dbReference type="InterPro" id="IPR057309">
    <property type="entry name" value="PcsB_CC"/>
</dbReference>
<evidence type="ECO:0000259" key="5">
    <source>
        <dbReference type="Pfam" id="PF01551"/>
    </source>
</evidence>
<dbReference type="KEGG" id="surl:BI350_13690"/>
<protein>
    <submittedName>
        <fullName evidence="7">Peptidase M23</fullName>
    </submittedName>
</protein>
<evidence type="ECO:0000256" key="2">
    <source>
        <dbReference type="SAM" id="Coils"/>
    </source>
</evidence>
<proteinExistence type="predicted"/>
<feature type="compositionally biased region" description="Basic and acidic residues" evidence="3">
    <location>
        <begin position="269"/>
        <end position="279"/>
    </location>
</feature>
<organism evidence="7 8">
    <name type="scientific">Sporosarcina ureilytica</name>
    <dbReference type="NCBI Taxonomy" id="298596"/>
    <lineage>
        <taxon>Bacteria</taxon>
        <taxon>Bacillati</taxon>
        <taxon>Bacillota</taxon>
        <taxon>Bacilli</taxon>
        <taxon>Bacillales</taxon>
        <taxon>Caryophanaceae</taxon>
        <taxon>Sporosarcina</taxon>
    </lineage>
</organism>
<dbReference type="Proteomes" id="UP000185746">
    <property type="component" value="Chromosome"/>
</dbReference>
<dbReference type="RefSeq" id="WP_075529387.1">
    <property type="nucleotide sequence ID" value="NZ_CP017560.1"/>
</dbReference>
<gene>
    <name evidence="7" type="ORF">BI350_13690</name>
</gene>
<feature type="region of interest" description="Disordered" evidence="3">
    <location>
        <begin position="213"/>
        <end position="238"/>
    </location>
</feature>
<evidence type="ECO:0000256" key="1">
    <source>
        <dbReference type="ARBA" id="ARBA00022729"/>
    </source>
</evidence>
<feature type="region of interest" description="Disordered" evidence="3">
    <location>
        <begin position="269"/>
        <end position="313"/>
    </location>
</feature>
<dbReference type="InterPro" id="IPR011055">
    <property type="entry name" value="Dup_hybrid_motif"/>
</dbReference>
<feature type="coiled-coil region" evidence="2">
    <location>
        <begin position="29"/>
        <end position="119"/>
    </location>
</feature>
<evidence type="ECO:0000313" key="8">
    <source>
        <dbReference type="Proteomes" id="UP000185746"/>
    </source>
</evidence>